<dbReference type="SUPFAM" id="SSF55729">
    <property type="entry name" value="Acyl-CoA N-acyltransferases (Nat)"/>
    <property type="match status" value="1"/>
</dbReference>
<organism evidence="4 5">
    <name type="scientific">Ornithinibacillus halotolerans</name>
    <dbReference type="NCBI Taxonomy" id="1274357"/>
    <lineage>
        <taxon>Bacteria</taxon>
        <taxon>Bacillati</taxon>
        <taxon>Bacillota</taxon>
        <taxon>Bacilli</taxon>
        <taxon>Bacillales</taxon>
        <taxon>Bacillaceae</taxon>
        <taxon>Ornithinibacillus</taxon>
    </lineage>
</organism>
<dbReference type="PANTHER" id="PTHR43420:SF12">
    <property type="entry name" value="N-ACETYLTRANSFERASE DOMAIN-CONTAINING PROTEIN"/>
    <property type="match status" value="1"/>
</dbReference>
<evidence type="ECO:0000313" key="5">
    <source>
        <dbReference type="Proteomes" id="UP000613512"/>
    </source>
</evidence>
<dbReference type="EMBL" id="BMEY01000020">
    <property type="protein sequence ID" value="GGA86584.1"/>
    <property type="molecule type" value="Genomic_DNA"/>
</dbReference>
<keyword evidence="5" id="KW-1185">Reference proteome</keyword>
<reference evidence="4" key="1">
    <citation type="journal article" date="2014" name="Int. J. Syst. Evol. Microbiol.">
        <title>Complete genome sequence of Corynebacterium casei LMG S-19264T (=DSM 44701T), isolated from a smear-ripened cheese.</title>
        <authorList>
            <consortium name="US DOE Joint Genome Institute (JGI-PGF)"/>
            <person name="Walter F."/>
            <person name="Albersmeier A."/>
            <person name="Kalinowski J."/>
            <person name="Ruckert C."/>
        </authorList>
    </citation>
    <scope>NUCLEOTIDE SEQUENCE</scope>
    <source>
        <strain evidence="4">CGMCC 1.12408</strain>
    </source>
</reference>
<dbReference type="GO" id="GO:0016747">
    <property type="term" value="F:acyltransferase activity, transferring groups other than amino-acyl groups"/>
    <property type="evidence" value="ECO:0007669"/>
    <property type="project" value="InterPro"/>
</dbReference>
<evidence type="ECO:0000256" key="1">
    <source>
        <dbReference type="ARBA" id="ARBA00022679"/>
    </source>
</evidence>
<keyword evidence="1" id="KW-0808">Transferase</keyword>
<dbReference type="AlphaFoldDB" id="A0A916S6H2"/>
<evidence type="ECO:0000259" key="3">
    <source>
        <dbReference type="PROSITE" id="PS51186"/>
    </source>
</evidence>
<dbReference type="PROSITE" id="PS51186">
    <property type="entry name" value="GNAT"/>
    <property type="match status" value="1"/>
</dbReference>
<dbReference type="Gene3D" id="3.40.630.30">
    <property type="match status" value="1"/>
</dbReference>
<name>A0A916S6H2_9BACI</name>
<comment type="caution">
    <text evidence="4">The sequence shown here is derived from an EMBL/GenBank/DDBJ whole genome shotgun (WGS) entry which is preliminary data.</text>
</comment>
<sequence>MHISQTKDAGLIAKLNKPVHDLHVELYPEFFKPYNFEEIKTFFQSMVEKENYIFLVLEDGDMPLGFAMIEIRNHPETMFKKAYSSLYVHQISVLNQKQKKGYGTRLMEAIEGHAKERGINRIELDYWSENEVASSLYEKNGYEISRLFVSKQL</sequence>
<dbReference type="Proteomes" id="UP000613512">
    <property type="component" value="Unassembled WGS sequence"/>
</dbReference>
<feature type="domain" description="N-acetyltransferase" evidence="3">
    <location>
        <begin position="10"/>
        <end position="153"/>
    </location>
</feature>
<dbReference type="PANTHER" id="PTHR43420">
    <property type="entry name" value="ACETYLTRANSFERASE"/>
    <property type="match status" value="1"/>
</dbReference>
<dbReference type="InterPro" id="IPR050680">
    <property type="entry name" value="YpeA/RimI_acetyltransf"/>
</dbReference>
<proteinExistence type="predicted"/>
<accession>A0A916S6H2</accession>
<keyword evidence="2" id="KW-0012">Acyltransferase</keyword>
<gene>
    <name evidence="4" type="ORF">GCM10008025_31830</name>
</gene>
<evidence type="ECO:0000313" key="4">
    <source>
        <dbReference type="EMBL" id="GGA86584.1"/>
    </source>
</evidence>
<reference evidence="4" key="2">
    <citation type="submission" date="2020-09" db="EMBL/GenBank/DDBJ databases">
        <authorList>
            <person name="Sun Q."/>
            <person name="Zhou Y."/>
        </authorList>
    </citation>
    <scope>NUCLEOTIDE SEQUENCE</scope>
    <source>
        <strain evidence="4">CGMCC 1.12408</strain>
    </source>
</reference>
<evidence type="ECO:0000256" key="2">
    <source>
        <dbReference type="ARBA" id="ARBA00023315"/>
    </source>
</evidence>
<dbReference type="Pfam" id="PF00583">
    <property type="entry name" value="Acetyltransf_1"/>
    <property type="match status" value="1"/>
</dbReference>
<protein>
    <submittedName>
        <fullName evidence="4">N-acetyltransferase</fullName>
    </submittedName>
</protein>
<dbReference type="InterPro" id="IPR000182">
    <property type="entry name" value="GNAT_dom"/>
</dbReference>
<dbReference type="InterPro" id="IPR016181">
    <property type="entry name" value="Acyl_CoA_acyltransferase"/>
</dbReference>
<dbReference type="CDD" id="cd04301">
    <property type="entry name" value="NAT_SF"/>
    <property type="match status" value="1"/>
</dbReference>